<dbReference type="SUPFAM" id="SSF56219">
    <property type="entry name" value="DNase I-like"/>
    <property type="match status" value="1"/>
</dbReference>
<dbReference type="Gene3D" id="3.60.10.10">
    <property type="entry name" value="Endonuclease/exonuclease/phosphatase"/>
    <property type="match status" value="1"/>
</dbReference>
<dbReference type="PANTHER" id="PTHR33710">
    <property type="entry name" value="BNAC02G09200D PROTEIN"/>
    <property type="match status" value="1"/>
</dbReference>
<comment type="caution">
    <text evidence="2">The sequence shown here is derived from an EMBL/GenBank/DDBJ whole genome shotgun (WGS) entry which is preliminary data.</text>
</comment>
<name>A0A6D2JPK0_9BRAS</name>
<keyword evidence="3" id="KW-1185">Reference proteome</keyword>
<dbReference type="InterPro" id="IPR005135">
    <property type="entry name" value="Endo/exonuclease/phosphatase"/>
</dbReference>
<dbReference type="PANTHER" id="PTHR33710:SF71">
    <property type="entry name" value="ENDONUCLEASE_EXONUCLEASE_PHOSPHATASE DOMAIN-CONTAINING PROTEIN"/>
    <property type="match status" value="1"/>
</dbReference>
<evidence type="ECO:0000313" key="2">
    <source>
        <dbReference type="EMBL" id="CAA7042888.1"/>
    </source>
</evidence>
<dbReference type="OrthoDB" id="1107390at2759"/>
<sequence length="214" mass="24925">MRDLGCELGFLNYVTVPPVGRSGGLALFWNQSVNLSVDFLSPNLVDCYVQCNGFSFYLSFVYGHPETRLRNDLWERLERYGTTRREPWFILGDFNEILGNHEKVGGRVRPEVSFHDFRRMVRTCAFTDLKSIGDRFSWAGQRGDHYVSCCLDRTMANSEWHLQFPSSETHFLELGESDHRPLVTFIEDTTEERKGMFMYDSRLHNKEGFQEAVL</sequence>
<protein>
    <recommendedName>
        <fullName evidence="1">Endonuclease/exonuclease/phosphatase domain-containing protein</fullName>
    </recommendedName>
</protein>
<dbReference type="GO" id="GO:0003824">
    <property type="term" value="F:catalytic activity"/>
    <property type="evidence" value="ECO:0007669"/>
    <property type="project" value="InterPro"/>
</dbReference>
<dbReference type="EMBL" id="CACVBM020001274">
    <property type="protein sequence ID" value="CAA7042888.1"/>
    <property type="molecule type" value="Genomic_DNA"/>
</dbReference>
<organism evidence="2 3">
    <name type="scientific">Microthlaspi erraticum</name>
    <dbReference type="NCBI Taxonomy" id="1685480"/>
    <lineage>
        <taxon>Eukaryota</taxon>
        <taxon>Viridiplantae</taxon>
        <taxon>Streptophyta</taxon>
        <taxon>Embryophyta</taxon>
        <taxon>Tracheophyta</taxon>
        <taxon>Spermatophyta</taxon>
        <taxon>Magnoliopsida</taxon>
        <taxon>eudicotyledons</taxon>
        <taxon>Gunneridae</taxon>
        <taxon>Pentapetalae</taxon>
        <taxon>rosids</taxon>
        <taxon>malvids</taxon>
        <taxon>Brassicales</taxon>
        <taxon>Brassicaceae</taxon>
        <taxon>Coluteocarpeae</taxon>
        <taxon>Microthlaspi</taxon>
    </lineage>
</organism>
<gene>
    <name evidence="2" type="ORF">MERR_LOCUS30123</name>
</gene>
<dbReference type="Proteomes" id="UP000467841">
    <property type="component" value="Unassembled WGS sequence"/>
</dbReference>
<feature type="domain" description="Endonuclease/exonuclease/phosphatase" evidence="1">
    <location>
        <begin position="10"/>
        <end position="179"/>
    </location>
</feature>
<evidence type="ECO:0000259" key="1">
    <source>
        <dbReference type="Pfam" id="PF03372"/>
    </source>
</evidence>
<evidence type="ECO:0000313" key="3">
    <source>
        <dbReference type="Proteomes" id="UP000467841"/>
    </source>
</evidence>
<proteinExistence type="predicted"/>
<dbReference type="Pfam" id="PF03372">
    <property type="entry name" value="Exo_endo_phos"/>
    <property type="match status" value="1"/>
</dbReference>
<reference evidence="2" key="1">
    <citation type="submission" date="2020-01" db="EMBL/GenBank/DDBJ databases">
        <authorList>
            <person name="Mishra B."/>
        </authorList>
    </citation>
    <scope>NUCLEOTIDE SEQUENCE [LARGE SCALE GENOMIC DNA]</scope>
</reference>
<accession>A0A6D2JPK0</accession>
<dbReference type="InterPro" id="IPR036691">
    <property type="entry name" value="Endo/exonu/phosph_ase_sf"/>
</dbReference>
<dbReference type="AlphaFoldDB" id="A0A6D2JPK0"/>